<dbReference type="InterPro" id="IPR051533">
    <property type="entry name" value="WaaL-like"/>
</dbReference>
<name>A0ABV0K2T0_9CYAN</name>
<evidence type="ECO:0000313" key="7">
    <source>
        <dbReference type="EMBL" id="MEP0946262.1"/>
    </source>
</evidence>
<dbReference type="InterPro" id="IPR011990">
    <property type="entry name" value="TPR-like_helical_dom_sf"/>
</dbReference>
<keyword evidence="3 5" id="KW-1133">Transmembrane helix</keyword>
<keyword evidence="4 5" id="KW-0472">Membrane</keyword>
<evidence type="ECO:0000256" key="3">
    <source>
        <dbReference type="ARBA" id="ARBA00022989"/>
    </source>
</evidence>
<feature type="domain" description="O-antigen ligase-related" evidence="6">
    <location>
        <begin position="241"/>
        <end position="387"/>
    </location>
</feature>
<dbReference type="EMBL" id="JAMPKX010000002">
    <property type="protein sequence ID" value="MEP0946262.1"/>
    <property type="molecule type" value="Genomic_DNA"/>
</dbReference>
<keyword evidence="2 5" id="KW-0812">Transmembrane</keyword>
<dbReference type="Gene3D" id="1.25.40.10">
    <property type="entry name" value="Tetratricopeptide repeat domain"/>
    <property type="match status" value="1"/>
</dbReference>
<dbReference type="Proteomes" id="UP001482513">
    <property type="component" value="Unassembled WGS sequence"/>
</dbReference>
<evidence type="ECO:0000256" key="4">
    <source>
        <dbReference type="ARBA" id="ARBA00023136"/>
    </source>
</evidence>
<feature type="transmembrane region" description="Helical" evidence="5">
    <location>
        <begin position="435"/>
        <end position="457"/>
    </location>
</feature>
<accession>A0ABV0K2T0</accession>
<feature type="transmembrane region" description="Helical" evidence="5">
    <location>
        <begin position="34"/>
        <end position="53"/>
    </location>
</feature>
<comment type="caution">
    <text evidence="7">The sequence shown here is derived from an EMBL/GenBank/DDBJ whole genome shotgun (WGS) entry which is preliminary data.</text>
</comment>
<feature type="transmembrane region" description="Helical" evidence="5">
    <location>
        <begin position="59"/>
        <end position="80"/>
    </location>
</feature>
<gene>
    <name evidence="7" type="ORF">NC992_05210</name>
</gene>
<feature type="transmembrane region" description="Helical" evidence="5">
    <location>
        <begin position="132"/>
        <end position="150"/>
    </location>
</feature>
<evidence type="ECO:0000256" key="5">
    <source>
        <dbReference type="SAM" id="Phobius"/>
    </source>
</evidence>
<dbReference type="GO" id="GO:0016874">
    <property type="term" value="F:ligase activity"/>
    <property type="evidence" value="ECO:0007669"/>
    <property type="project" value="UniProtKB-KW"/>
</dbReference>
<reference evidence="7 8" key="1">
    <citation type="submission" date="2022-04" db="EMBL/GenBank/DDBJ databases">
        <title>Positive selection, recombination, and allopatry shape intraspecific diversity of widespread and dominant cyanobacteria.</title>
        <authorList>
            <person name="Wei J."/>
            <person name="Shu W."/>
            <person name="Hu C."/>
        </authorList>
    </citation>
    <scope>NUCLEOTIDE SEQUENCE [LARGE SCALE GENOMIC DNA]</scope>
    <source>
        <strain evidence="7 8">DQ-A4</strain>
    </source>
</reference>
<dbReference type="Pfam" id="PF04932">
    <property type="entry name" value="Wzy_C"/>
    <property type="match status" value="1"/>
</dbReference>
<dbReference type="InterPro" id="IPR007016">
    <property type="entry name" value="O-antigen_ligase-rel_domated"/>
</dbReference>
<dbReference type="SUPFAM" id="SSF48452">
    <property type="entry name" value="TPR-like"/>
    <property type="match status" value="1"/>
</dbReference>
<evidence type="ECO:0000256" key="2">
    <source>
        <dbReference type="ARBA" id="ARBA00022692"/>
    </source>
</evidence>
<evidence type="ECO:0000259" key="6">
    <source>
        <dbReference type="Pfam" id="PF04932"/>
    </source>
</evidence>
<protein>
    <submittedName>
        <fullName evidence="7">O-antigen ligase family protein</fullName>
    </submittedName>
</protein>
<dbReference type="PANTHER" id="PTHR37422">
    <property type="entry name" value="TEICHURONIC ACID BIOSYNTHESIS PROTEIN TUAE"/>
    <property type="match status" value="1"/>
</dbReference>
<dbReference type="PANTHER" id="PTHR37422:SF23">
    <property type="entry name" value="TEICHURONIC ACID BIOSYNTHESIS PROTEIN TUAE"/>
    <property type="match status" value="1"/>
</dbReference>
<feature type="transmembrane region" description="Helical" evidence="5">
    <location>
        <begin position="378"/>
        <end position="398"/>
    </location>
</feature>
<feature type="transmembrane region" description="Helical" evidence="5">
    <location>
        <begin position="162"/>
        <end position="183"/>
    </location>
</feature>
<evidence type="ECO:0000313" key="8">
    <source>
        <dbReference type="Proteomes" id="UP001482513"/>
    </source>
</evidence>
<feature type="transmembrane region" description="Helical" evidence="5">
    <location>
        <begin position="101"/>
        <end position="126"/>
    </location>
</feature>
<evidence type="ECO:0000256" key="1">
    <source>
        <dbReference type="ARBA" id="ARBA00004141"/>
    </source>
</evidence>
<proteinExistence type="predicted"/>
<feature type="transmembrane region" description="Helical" evidence="5">
    <location>
        <begin position="477"/>
        <end position="498"/>
    </location>
</feature>
<organism evidence="7 8">
    <name type="scientific">Leptolyngbya subtilissima DQ-A4</name>
    <dbReference type="NCBI Taxonomy" id="2933933"/>
    <lineage>
        <taxon>Bacteria</taxon>
        <taxon>Bacillati</taxon>
        <taxon>Cyanobacteriota</taxon>
        <taxon>Cyanophyceae</taxon>
        <taxon>Leptolyngbyales</taxon>
        <taxon>Leptolyngbyaceae</taxon>
        <taxon>Leptolyngbya group</taxon>
        <taxon>Leptolyngbya</taxon>
    </lineage>
</organism>
<sequence length="868" mass="95532">MTADSSPPLGATDAGNAEDSGISHRRNWASQKPGLWLVGGLVLLTFSWLPLSYYRMVGWAWILLWQAGSIALLVGLWRRLRCPEPLRTDAERESSSERERAFYALGYGLDWVALGMGIVLALSALVSPFPRVALWNVSLVVTYVAVLYFYRNVVDRSWLSRLRLWWGLVVVAAGAAVVSLALWRPDNAMWAADSFLTALRNHQPLGHHNFVGGYFVLLLPLAVAAAVATTGWLRGIWIASAGLILVASYVSGSRGAALGLVVWLLVTWLSRFSYLKPSQRWRWGLAGLGGAVALGLALASNPRIRVWFSTGGITDGPTLDRWFMLRLGGNILRDRPLFGVGPGVMSRVSNLYRPIETGAGLEHIQQLHNTPVQIAGELGLVGLGIFLAGIVLILRLWIQLWRQPLEATDRALLGGIGGSLLTYGVSSLTDYQLENIPIAGALLGIVVLLLALGARYLPKATPLGGDARRRSRLAVSLWLGLLLTIWLPFTLTVAYSALADRAFYNQRLNLADTRWYKAYRLSPWDPTASAVASEALWGLDQVLNSSDAEDNVRSLLLDYAHQAQQAAPNDAWFNHNLAVLHQTTDPATALPYAARAVQLMPRHRHYGYWLLGDLLLKTGNEAGAIAAFTLEALVNPAALTYPQWKTAPYQAVYASVVQATLAEYDALLAEVAPGEAGFATLYETRALLAWWTEQPLVEVDPNLLRPVVSGLLLADSDPDAALDAIAPQLRLEQLTPELQLLAAWLDPNTYSATPAQPQNAPPDRDALLIEESLGIQPLHLWLTAIVTNPEEGYRGSLTFAYRNYQAKQITLMLAPQNLRRYTLVAKLNLFPSWPREFPPLDRRIEALRTEALGLPHPTHNHFRLSNLD</sequence>
<keyword evidence="7" id="KW-0436">Ligase</keyword>
<feature type="transmembrane region" description="Helical" evidence="5">
    <location>
        <begin position="210"/>
        <end position="228"/>
    </location>
</feature>
<feature type="transmembrane region" description="Helical" evidence="5">
    <location>
        <begin position="281"/>
        <end position="299"/>
    </location>
</feature>
<keyword evidence="8" id="KW-1185">Reference proteome</keyword>
<dbReference type="RefSeq" id="WP_190695560.1">
    <property type="nucleotide sequence ID" value="NZ_JAMPKX010000002.1"/>
</dbReference>
<comment type="subcellular location">
    <subcellularLocation>
        <location evidence="1">Membrane</location>
        <topology evidence="1">Multi-pass membrane protein</topology>
    </subcellularLocation>
</comment>